<evidence type="ECO:0000313" key="2">
    <source>
        <dbReference type="EMBL" id="MPM15919.1"/>
    </source>
</evidence>
<keyword evidence="1" id="KW-1133">Transmembrane helix</keyword>
<protein>
    <submittedName>
        <fullName evidence="2">Uncharacterized protein</fullName>
    </submittedName>
</protein>
<keyword evidence="1" id="KW-0812">Transmembrane</keyword>
<proteinExistence type="predicted"/>
<gene>
    <name evidence="2" type="ORF">SDC9_62293</name>
</gene>
<feature type="transmembrane region" description="Helical" evidence="1">
    <location>
        <begin position="111"/>
        <end position="126"/>
    </location>
</feature>
<sequence>MTKTIRELNRHYYISIVVLAVFFLIVIFRVIGFGTPVRVTMTAEMYAIGITLLLIPVALKLFAEKVKKIPKGTGKARTMKYYKDAWLLRMYIVNAVTAGNIFLYALSQSKNFIWLAVISFIVYMFCKPSCQELETVVGESEGVK</sequence>
<comment type="caution">
    <text evidence="2">The sequence shown here is derived from an EMBL/GenBank/DDBJ whole genome shotgun (WGS) entry which is preliminary data.</text>
</comment>
<evidence type="ECO:0000256" key="1">
    <source>
        <dbReference type="SAM" id="Phobius"/>
    </source>
</evidence>
<keyword evidence="1" id="KW-0472">Membrane</keyword>
<feature type="transmembrane region" description="Helical" evidence="1">
    <location>
        <begin position="12"/>
        <end position="33"/>
    </location>
</feature>
<organism evidence="2">
    <name type="scientific">bioreactor metagenome</name>
    <dbReference type="NCBI Taxonomy" id="1076179"/>
    <lineage>
        <taxon>unclassified sequences</taxon>
        <taxon>metagenomes</taxon>
        <taxon>ecological metagenomes</taxon>
    </lineage>
</organism>
<feature type="transmembrane region" description="Helical" evidence="1">
    <location>
        <begin position="45"/>
        <end position="63"/>
    </location>
</feature>
<feature type="transmembrane region" description="Helical" evidence="1">
    <location>
        <begin position="84"/>
        <end position="105"/>
    </location>
</feature>
<dbReference type="AlphaFoldDB" id="A0A644XIK3"/>
<reference evidence="2" key="1">
    <citation type="submission" date="2019-08" db="EMBL/GenBank/DDBJ databases">
        <authorList>
            <person name="Kucharzyk K."/>
            <person name="Murdoch R.W."/>
            <person name="Higgins S."/>
            <person name="Loffler F."/>
        </authorList>
    </citation>
    <scope>NUCLEOTIDE SEQUENCE</scope>
</reference>
<dbReference type="EMBL" id="VSSQ01002522">
    <property type="protein sequence ID" value="MPM15919.1"/>
    <property type="molecule type" value="Genomic_DNA"/>
</dbReference>
<accession>A0A644XIK3</accession>
<name>A0A644XIK3_9ZZZZ</name>